<dbReference type="InterPro" id="IPR002347">
    <property type="entry name" value="SDR_fam"/>
</dbReference>
<accession>A0ABS6WT77</accession>
<dbReference type="SMART" id="SM00822">
    <property type="entry name" value="PKS_KR"/>
    <property type="match status" value="1"/>
</dbReference>
<dbReference type="PROSITE" id="PS00061">
    <property type="entry name" value="ADH_SHORT"/>
    <property type="match status" value="1"/>
</dbReference>
<dbReference type="Pfam" id="PF13561">
    <property type="entry name" value="adh_short_C2"/>
    <property type="match status" value="1"/>
</dbReference>
<gene>
    <name evidence="3" type="ORF">KY465_17865</name>
</gene>
<dbReference type="EMBL" id="JAHWQX010000005">
    <property type="protein sequence ID" value="MBW3099151.1"/>
    <property type="molecule type" value="Genomic_DNA"/>
</dbReference>
<dbReference type="InterPro" id="IPR057326">
    <property type="entry name" value="KR_dom"/>
</dbReference>
<dbReference type="CDD" id="cd05233">
    <property type="entry name" value="SDR_c"/>
    <property type="match status" value="1"/>
</dbReference>
<dbReference type="Proteomes" id="UP001430804">
    <property type="component" value="Unassembled WGS sequence"/>
</dbReference>
<dbReference type="PANTHER" id="PTHR42760">
    <property type="entry name" value="SHORT-CHAIN DEHYDROGENASES/REDUCTASES FAMILY MEMBER"/>
    <property type="match status" value="1"/>
</dbReference>
<dbReference type="PANTHER" id="PTHR42760:SF133">
    <property type="entry name" value="3-OXOACYL-[ACYL-CARRIER-PROTEIN] REDUCTASE"/>
    <property type="match status" value="1"/>
</dbReference>
<protein>
    <submittedName>
        <fullName evidence="3">SDR family oxidoreductase</fullName>
    </submittedName>
</protein>
<dbReference type="RefSeq" id="WP_219203475.1">
    <property type="nucleotide sequence ID" value="NZ_JAHWQX010000005.1"/>
</dbReference>
<evidence type="ECO:0000313" key="3">
    <source>
        <dbReference type="EMBL" id="MBW3099151.1"/>
    </source>
</evidence>
<evidence type="ECO:0000313" key="4">
    <source>
        <dbReference type="Proteomes" id="UP001430804"/>
    </source>
</evidence>
<dbReference type="NCBIfam" id="NF005559">
    <property type="entry name" value="PRK07231.1"/>
    <property type="match status" value="1"/>
</dbReference>
<name>A0ABS6WT77_9HYPH</name>
<reference evidence="3" key="1">
    <citation type="submission" date="2021-07" db="EMBL/GenBank/DDBJ databases">
        <title>Pseudohoeflea marina sp. nov. a polyhydroxyalcanoate-producing bacterium.</title>
        <authorList>
            <person name="Zheng W."/>
            <person name="Yu S."/>
            <person name="Huang Y."/>
        </authorList>
    </citation>
    <scope>NUCLEOTIDE SEQUENCE</scope>
    <source>
        <strain evidence="3">DP4N28-3</strain>
    </source>
</reference>
<sequence>MRLDGETAIVTGGAKGIGLAIARRLATEGARVVIADIETEAGKEAAEDLSAIGTATFVEADVSERLDVHNLVTGVTNNFGPIGILINNAGIGHSAPFLDLAEDDFDRVLRINLKSAFLCGQAVARHMVDTVKQGGKAGRIVNMSSINDSLAIADQLPYCVSKGGVKQLTRVMAVALAPHGIRVNGIGPGSIQTEMLAPIENDEDMRRMVLSRTPLGRVGDPAEIAAVAAFLASEDSSYLTGQIIYADGGRLPLNHTMPTGA</sequence>
<dbReference type="InterPro" id="IPR020904">
    <property type="entry name" value="Sc_DH/Rdtase_CS"/>
</dbReference>
<proteinExistence type="predicted"/>
<keyword evidence="4" id="KW-1185">Reference proteome</keyword>
<evidence type="ECO:0000259" key="2">
    <source>
        <dbReference type="SMART" id="SM00822"/>
    </source>
</evidence>
<evidence type="ECO:0000256" key="1">
    <source>
        <dbReference type="ARBA" id="ARBA00023002"/>
    </source>
</evidence>
<feature type="domain" description="Ketoreductase" evidence="2">
    <location>
        <begin position="6"/>
        <end position="189"/>
    </location>
</feature>
<comment type="caution">
    <text evidence="3">The sequence shown here is derived from an EMBL/GenBank/DDBJ whole genome shotgun (WGS) entry which is preliminary data.</text>
</comment>
<organism evidence="3 4">
    <name type="scientific">Pseudohoeflea coraliihabitans</name>
    <dbReference type="NCBI Taxonomy" id="2860393"/>
    <lineage>
        <taxon>Bacteria</taxon>
        <taxon>Pseudomonadati</taxon>
        <taxon>Pseudomonadota</taxon>
        <taxon>Alphaproteobacteria</taxon>
        <taxon>Hyphomicrobiales</taxon>
        <taxon>Rhizobiaceae</taxon>
        <taxon>Pseudohoeflea</taxon>
    </lineage>
</organism>
<keyword evidence="1" id="KW-0560">Oxidoreductase</keyword>